<feature type="domain" description="SsuA/THI5-like" evidence="1">
    <location>
        <begin position="61"/>
        <end position="277"/>
    </location>
</feature>
<keyword evidence="3" id="KW-1185">Reference proteome</keyword>
<sequence>MNRRFRTGTLSRKNFLRAMGFSAAGLLASGCTPEQPKAPVGEKNNSVEHAKITFVLDYTPNTNHTGIYVAQEKGFFKNHGLEVEIQQPPADGADALIGSGGAQMGVSYQDFIANNLASEHPLPYTAVAAIIQHNLSGIMSRKDDGITRPREMQNHTYATWNLPVEQATVKSVVQTDGGDPESIKMVPYEVDDEVSGLKANMFDTVWVYEQWAVQNAEVQGFPYNYFSFQSIDPVFDIYTPVIAANDAYMKDNPGAVKSFLAAVKEGYEYAVSNPGDAADILLKAVPELDHDLVHTSQKFLASKYIDDAESWGVIDKDRWSKFYQWLNDQKLLDKQIDVAAGFTVDYLK</sequence>
<comment type="caution">
    <text evidence="2">The sequence shown here is derived from an EMBL/GenBank/DDBJ whole genome shotgun (WGS) entry which is preliminary data.</text>
</comment>
<dbReference type="PROSITE" id="PS51257">
    <property type="entry name" value="PROKAR_LIPOPROTEIN"/>
    <property type="match status" value="1"/>
</dbReference>
<organism evidence="2 3">
    <name type="scientific">Lancefieldella rimae</name>
    <dbReference type="NCBI Taxonomy" id="1383"/>
    <lineage>
        <taxon>Bacteria</taxon>
        <taxon>Bacillati</taxon>
        <taxon>Actinomycetota</taxon>
        <taxon>Coriobacteriia</taxon>
        <taxon>Coriobacteriales</taxon>
        <taxon>Atopobiaceae</taxon>
        <taxon>Lancefieldella</taxon>
    </lineage>
</organism>
<dbReference type="Pfam" id="PF09084">
    <property type="entry name" value="NMT1"/>
    <property type="match status" value="1"/>
</dbReference>
<dbReference type="RefSeq" id="WP_003148198.1">
    <property type="nucleotide sequence ID" value="NZ_JQCP01000001.1"/>
</dbReference>
<protein>
    <submittedName>
        <fullName evidence="2">ABC-type nitrate sulfonate bicarbonate transport system, periplasmic component</fullName>
    </submittedName>
</protein>
<evidence type="ECO:0000259" key="1">
    <source>
        <dbReference type="Pfam" id="PF09084"/>
    </source>
</evidence>
<dbReference type="InterPro" id="IPR027939">
    <property type="entry name" value="NMT1/THI5"/>
</dbReference>
<dbReference type="InterPro" id="IPR015168">
    <property type="entry name" value="SsuA/THI5"/>
</dbReference>
<dbReference type="GeneID" id="84904231"/>
<evidence type="ECO:0000313" key="3">
    <source>
        <dbReference type="Proteomes" id="UP000051927"/>
    </source>
</evidence>
<dbReference type="Proteomes" id="UP000051927">
    <property type="component" value="Unassembled WGS sequence"/>
</dbReference>
<dbReference type="PROSITE" id="PS51318">
    <property type="entry name" value="TAT"/>
    <property type="match status" value="1"/>
</dbReference>
<dbReference type="PANTHER" id="PTHR31528:SF3">
    <property type="entry name" value="THIAMINE BIOSYNTHESIS PROTEIN HI_0357-RELATED"/>
    <property type="match status" value="1"/>
</dbReference>
<accession>A0ABR5Q2Q1</accession>
<dbReference type="EMBL" id="JQCP01000001">
    <property type="protein sequence ID" value="KRO02944.1"/>
    <property type="molecule type" value="Genomic_DNA"/>
</dbReference>
<proteinExistence type="predicted"/>
<dbReference type="Gene3D" id="3.40.190.10">
    <property type="entry name" value="Periplasmic binding protein-like II"/>
    <property type="match status" value="2"/>
</dbReference>
<dbReference type="PANTHER" id="PTHR31528">
    <property type="entry name" value="4-AMINO-5-HYDROXYMETHYL-2-METHYLPYRIMIDINE PHOSPHATE SYNTHASE THI11-RELATED"/>
    <property type="match status" value="1"/>
</dbReference>
<evidence type="ECO:0000313" key="2">
    <source>
        <dbReference type="EMBL" id="KRO02944.1"/>
    </source>
</evidence>
<name>A0ABR5Q2Q1_9ACTN</name>
<dbReference type="SUPFAM" id="SSF53850">
    <property type="entry name" value="Periplasmic binding protein-like II"/>
    <property type="match status" value="1"/>
</dbReference>
<dbReference type="InterPro" id="IPR006311">
    <property type="entry name" value="TAT_signal"/>
</dbReference>
<gene>
    <name evidence="2" type="ORF">IV60_GL000114</name>
</gene>
<reference evidence="2 3" key="1">
    <citation type="journal article" date="2015" name="Genome Announc.">
        <title>Expanding the biotechnology potential of lactobacilli through comparative genomics of 213 strains and associated genera.</title>
        <authorList>
            <person name="Sun Z."/>
            <person name="Harris H.M."/>
            <person name="McCann A."/>
            <person name="Guo C."/>
            <person name="Argimon S."/>
            <person name="Zhang W."/>
            <person name="Yang X."/>
            <person name="Jeffery I.B."/>
            <person name="Cooney J.C."/>
            <person name="Kagawa T.F."/>
            <person name="Liu W."/>
            <person name="Song Y."/>
            <person name="Salvetti E."/>
            <person name="Wrobel A."/>
            <person name="Rasinkangas P."/>
            <person name="Parkhill J."/>
            <person name="Rea M.C."/>
            <person name="O'Sullivan O."/>
            <person name="Ritari J."/>
            <person name="Douillard F.P."/>
            <person name="Paul Ross R."/>
            <person name="Yang R."/>
            <person name="Briner A.E."/>
            <person name="Felis G.E."/>
            <person name="de Vos W.M."/>
            <person name="Barrangou R."/>
            <person name="Klaenhammer T.R."/>
            <person name="Caufield P.W."/>
            <person name="Cui Y."/>
            <person name="Zhang H."/>
            <person name="O'Toole P.W."/>
        </authorList>
    </citation>
    <scope>NUCLEOTIDE SEQUENCE [LARGE SCALE GENOMIC DNA]</scope>
    <source>
        <strain evidence="2 3">DSM 7090</strain>
    </source>
</reference>